<evidence type="ECO:0000256" key="1">
    <source>
        <dbReference type="SAM" id="MobiDB-lite"/>
    </source>
</evidence>
<dbReference type="Proteomes" id="UP001156664">
    <property type="component" value="Unassembled WGS sequence"/>
</dbReference>
<feature type="signal peptide" evidence="2">
    <location>
        <begin position="1"/>
        <end position="27"/>
    </location>
</feature>
<sequence>MRTLSLKQLGVAIACLGLAACMGNTDAGGGTSPAVSPSGNASSPSPSLASTLSAQQAPAGLGCGWQTASDPDRTNIAFPDTSAKYWVASVLLTPGNRLRIDGRYPDARYFSFNVYDPALRPTDALADVEISPKNGRSNPFSTPNGRPGGAYTAYLNYGQSPTQNVSVPRAPNTLYGGNVALGPGGSPNFGLVTLIYRIYVSHSGDYFSGGVPLPQLTLESADGKNTIATLPNCEEPLLPTFGGLAPKQGLNNALVSADYPDQLPTFFPIGTYPPKSAKFFSLPDTVLGIGREQTGVVPPTPDVAPLNGGGGFLSNIHNAYTSTTFNRRYGNIVLVRAKAPTFRGARGVGFNQEQMRYWSICGNEFATQRFTQCAADYQTAIDANGYFTAVVSDLADRPANATAANGFTWLAWGAYPDMVVIYRHMLANPAFKQSIQNQPFGGDLKAGMGEYYPEAAYCDKATFEQSNNPAEVFALCSKYQFDHLKPGS</sequence>
<name>A0ABQ5YUC5_9BURK</name>
<evidence type="ECO:0008006" key="5">
    <source>
        <dbReference type="Google" id="ProtNLM"/>
    </source>
</evidence>
<dbReference type="RefSeq" id="WP_284281762.1">
    <property type="nucleotide sequence ID" value="NZ_BSOJ01000027.1"/>
</dbReference>
<evidence type="ECO:0000256" key="2">
    <source>
        <dbReference type="SAM" id="SignalP"/>
    </source>
</evidence>
<evidence type="ECO:0000313" key="4">
    <source>
        <dbReference type="Proteomes" id="UP001156664"/>
    </source>
</evidence>
<evidence type="ECO:0000313" key="3">
    <source>
        <dbReference type="EMBL" id="GLR27052.1"/>
    </source>
</evidence>
<feature type="chain" id="PRO_5045827733" description="Lipoprotein" evidence="2">
    <location>
        <begin position="28"/>
        <end position="488"/>
    </location>
</feature>
<accession>A0ABQ5YUC5</accession>
<protein>
    <recommendedName>
        <fullName evidence="5">Lipoprotein</fullName>
    </recommendedName>
</protein>
<comment type="caution">
    <text evidence="3">The sequence shown here is derived from an EMBL/GenBank/DDBJ whole genome shotgun (WGS) entry which is preliminary data.</text>
</comment>
<proteinExistence type="predicted"/>
<reference evidence="4" key="1">
    <citation type="journal article" date="2019" name="Int. J. Syst. Evol. Microbiol.">
        <title>The Global Catalogue of Microorganisms (GCM) 10K type strain sequencing project: providing services to taxonomists for standard genome sequencing and annotation.</title>
        <authorList>
            <consortium name="The Broad Institute Genomics Platform"/>
            <consortium name="The Broad Institute Genome Sequencing Center for Infectious Disease"/>
            <person name="Wu L."/>
            <person name="Ma J."/>
        </authorList>
    </citation>
    <scope>NUCLEOTIDE SEQUENCE [LARGE SCALE GENOMIC DNA]</scope>
    <source>
        <strain evidence="4">NBRC 105857</strain>
    </source>
</reference>
<organism evidence="3 4">
    <name type="scientific">Limnobacter litoralis</name>
    <dbReference type="NCBI Taxonomy" id="481366"/>
    <lineage>
        <taxon>Bacteria</taxon>
        <taxon>Pseudomonadati</taxon>
        <taxon>Pseudomonadota</taxon>
        <taxon>Betaproteobacteria</taxon>
        <taxon>Burkholderiales</taxon>
        <taxon>Burkholderiaceae</taxon>
        <taxon>Limnobacter</taxon>
    </lineage>
</organism>
<feature type="compositionally biased region" description="Low complexity" evidence="1">
    <location>
        <begin position="32"/>
        <end position="53"/>
    </location>
</feature>
<dbReference type="PROSITE" id="PS51257">
    <property type="entry name" value="PROKAR_LIPOPROTEIN"/>
    <property type="match status" value="1"/>
</dbReference>
<keyword evidence="4" id="KW-1185">Reference proteome</keyword>
<feature type="region of interest" description="Disordered" evidence="1">
    <location>
        <begin position="29"/>
        <end position="53"/>
    </location>
</feature>
<dbReference type="EMBL" id="BSOJ01000027">
    <property type="protein sequence ID" value="GLR27052.1"/>
    <property type="molecule type" value="Genomic_DNA"/>
</dbReference>
<keyword evidence="2" id="KW-0732">Signal</keyword>
<gene>
    <name evidence="3" type="ORF">GCM10007875_21430</name>
</gene>